<comment type="cofactor">
    <cofactor evidence="1">
        <name>Mg(2+)</name>
        <dbReference type="ChEBI" id="CHEBI:18420"/>
    </cofactor>
</comment>
<dbReference type="Proteomes" id="UP000619838">
    <property type="component" value="Unassembled WGS sequence"/>
</dbReference>
<dbReference type="PROSITE" id="PS00387">
    <property type="entry name" value="PPASE"/>
    <property type="match status" value="1"/>
</dbReference>
<dbReference type="PROSITE" id="PS51257">
    <property type="entry name" value="PROKAR_LIPOPROTEIN"/>
    <property type="match status" value="1"/>
</dbReference>
<keyword evidence="4" id="KW-0378">Hydrolase</keyword>
<feature type="chain" id="PRO_5046265658" description="inorganic diphosphatase" evidence="6">
    <location>
        <begin position="20"/>
        <end position="237"/>
    </location>
</feature>
<dbReference type="PANTHER" id="PTHR10286">
    <property type="entry name" value="INORGANIC PYROPHOSPHATASE"/>
    <property type="match status" value="1"/>
</dbReference>
<accession>A0ABR9XTL1</accession>
<dbReference type="SUPFAM" id="SSF50324">
    <property type="entry name" value="Inorganic pyrophosphatase"/>
    <property type="match status" value="1"/>
</dbReference>
<evidence type="ECO:0000256" key="3">
    <source>
        <dbReference type="ARBA" id="ARBA00022723"/>
    </source>
</evidence>
<sequence>MNSLLNRLAAGLCCLVILAVSGCGNRGFSDQSTGNAEHLIRTDRYTLIAPLNLYHGYEPLDSLGRVSVVVEIPAGTSEKWEVKKESGNLEWDFSNGQPRVIRYLSYPGNYGMIPRTLLPKELSGDGDPLDVIVLGPAVPRGTVLKTRLVGMLRMRDGGEQDDKLIAVMEGSAFGSVQSLEELEDLFPGVISILDTWFSNYKGYGVMELQETADADEAQQVLQAAIDAYRAQSTQSGH</sequence>
<dbReference type="EC" id="3.6.1.1" evidence="2"/>
<dbReference type="Pfam" id="PF00719">
    <property type="entry name" value="Pyrophosphatase"/>
    <property type="match status" value="1"/>
</dbReference>
<evidence type="ECO:0000313" key="8">
    <source>
        <dbReference type="Proteomes" id="UP000619838"/>
    </source>
</evidence>
<gene>
    <name evidence="7" type="ORF">INT08_09480</name>
</gene>
<organism evidence="7 8">
    <name type="scientific">Prosthecochloris ethylica</name>
    <dbReference type="NCBI Taxonomy" id="2743976"/>
    <lineage>
        <taxon>Bacteria</taxon>
        <taxon>Pseudomonadati</taxon>
        <taxon>Chlorobiota</taxon>
        <taxon>Chlorobiia</taxon>
        <taxon>Chlorobiales</taxon>
        <taxon>Chlorobiaceae</taxon>
        <taxon>Prosthecochloris</taxon>
    </lineage>
</organism>
<keyword evidence="6" id="KW-0732">Signal</keyword>
<protein>
    <recommendedName>
        <fullName evidence="2">inorganic diphosphatase</fullName>
        <ecNumber evidence="2">3.6.1.1</ecNumber>
    </recommendedName>
</protein>
<evidence type="ECO:0000256" key="1">
    <source>
        <dbReference type="ARBA" id="ARBA00001946"/>
    </source>
</evidence>
<evidence type="ECO:0000256" key="6">
    <source>
        <dbReference type="SAM" id="SignalP"/>
    </source>
</evidence>
<evidence type="ECO:0000256" key="4">
    <source>
        <dbReference type="ARBA" id="ARBA00022801"/>
    </source>
</evidence>
<keyword evidence="8" id="KW-1185">Reference proteome</keyword>
<evidence type="ECO:0000256" key="5">
    <source>
        <dbReference type="ARBA" id="ARBA00022842"/>
    </source>
</evidence>
<dbReference type="RefSeq" id="WP_175187561.1">
    <property type="nucleotide sequence ID" value="NZ_JABVZQ010000011.1"/>
</dbReference>
<dbReference type="Gene3D" id="3.90.80.10">
    <property type="entry name" value="Inorganic pyrophosphatase"/>
    <property type="match status" value="1"/>
</dbReference>
<reference evidence="7 8" key="1">
    <citation type="journal article" date="2020" name="Microorganisms">
        <title>Simultaneous Genome Sequencing of Prosthecochloris ethylica and Desulfuromonas acetoxidans within a Syntrophic Mixture Reveals Unique Pili and Protein Interactions.</title>
        <authorList>
            <person name="Kyndt J.A."/>
            <person name="Van Beeumen J.J."/>
            <person name="Meyer T.E."/>
        </authorList>
    </citation>
    <scope>NUCLEOTIDE SEQUENCE [LARGE SCALE GENOMIC DNA]</scope>
    <source>
        <strain evidence="7 8">N3</strain>
    </source>
</reference>
<dbReference type="InterPro" id="IPR008162">
    <property type="entry name" value="Pyrophosphatase"/>
</dbReference>
<evidence type="ECO:0000313" key="7">
    <source>
        <dbReference type="EMBL" id="MBF0637395.1"/>
    </source>
</evidence>
<dbReference type="InterPro" id="IPR036649">
    <property type="entry name" value="Pyrophosphatase_sf"/>
</dbReference>
<name>A0ABR9XTL1_9CHLB</name>
<keyword evidence="5" id="KW-0460">Magnesium</keyword>
<dbReference type="EMBL" id="JADGII010000019">
    <property type="protein sequence ID" value="MBF0637395.1"/>
    <property type="molecule type" value="Genomic_DNA"/>
</dbReference>
<keyword evidence="3" id="KW-0479">Metal-binding</keyword>
<comment type="caution">
    <text evidence="7">The sequence shown here is derived from an EMBL/GenBank/DDBJ whole genome shotgun (WGS) entry which is preliminary data.</text>
</comment>
<proteinExistence type="predicted"/>
<evidence type="ECO:0000256" key="2">
    <source>
        <dbReference type="ARBA" id="ARBA00012146"/>
    </source>
</evidence>
<feature type="signal peptide" evidence="6">
    <location>
        <begin position="1"/>
        <end position="19"/>
    </location>
</feature>